<dbReference type="PANTHER" id="PTHR10758:SF1">
    <property type="entry name" value="COP9 SIGNALOSOME COMPLEX SUBUNIT 3"/>
    <property type="match status" value="1"/>
</dbReference>
<dbReference type="PANTHER" id="PTHR10758">
    <property type="entry name" value="26S PROTEASOME NON-ATPASE REGULATORY SUBUNIT 3/COP9 SIGNALOSOME COMPLEX SUBUNIT 3"/>
    <property type="match status" value="1"/>
</dbReference>
<feature type="domain" description="COP9 signalosome complex subunit 3 N-terminal helical repeats" evidence="2">
    <location>
        <begin position="47"/>
        <end position="172"/>
    </location>
</feature>
<dbReference type="AlphaFoldDB" id="A0AAE8SRD4"/>
<comment type="caution">
    <text evidence="3">The sequence shown here is derived from an EMBL/GenBank/DDBJ whole genome shotgun (WGS) entry which is preliminary data.</text>
</comment>
<sequence>MDDCISGLKAFPPDSGFPKTDRLYHDSLVAHVSSLDGLIRKHRSIILAKAEHILSNLQADLHTASYVSVIDAVLRTEPKTLLPHHTFLNQIIECLVLFDQRQVRYVGTSFRSIMEYVLLNKVYSPAVSVDAVATALLRLDPSGSVFTSTHSVFANLVYSTGCIDEARPILEKPAIFYPDPTSQPKLLCDELLAPVAYITKYTGLTADLTTSSVLEYDMMRALIFIQERRWAPALDALERCINFPTDEVAVSSIMVQAFYKWVLVSLILHGRIIGLPGSPSAATTLAYETSGEPYVRLDTYFAEEDASGLLEHKRQHKSTFAADRNLGLVDEVLVSFQKWQIVRLGDLYSKISISEIRQLSQSAVTGKSLETDGEVLQLVRAMIEAKVLDGRLQSPGDGQPEYLEFLQASEGALTEAEFARQVAAATADLDVVSAVFKTTNAGLARNQEYVKYMRQEKRRREKDPEGRMHDLGVDFENQIEDEDLMLGVGPSEG</sequence>
<reference evidence="3" key="1">
    <citation type="submission" date="2018-03" db="EMBL/GenBank/DDBJ databases">
        <authorList>
            <person name="Guldener U."/>
        </authorList>
    </citation>
    <scope>NUCLEOTIDE SEQUENCE</scope>
</reference>
<accession>A0AAE8SRD4</accession>
<evidence type="ECO:0000313" key="3">
    <source>
        <dbReference type="EMBL" id="SPN97419.1"/>
    </source>
</evidence>
<dbReference type="InterPro" id="IPR055089">
    <property type="entry name" value="COP9_N"/>
</dbReference>
<dbReference type="EMBL" id="ONZQ02000001">
    <property type="protein sequence ID" value="SPN97419.1"/>
    <property type="molecule type" value="Genomic_DNA"/>
</dbReference>
<organism evidence="3 4">
    <name type="scientific">Cephalotrichum gorgonifer</name>
    <dbReference type="NCBI Taxonomy" id="2041049"/>
    <lineage>
        <taxon>Eukaryota</taxon>
        <taxon>Fungi</taxon>
        <taxon>Dikarya</taxon>
        <taxon>Ascomycota</taxon>
        <taxon>Pezizomycotina</taxon>
        <taxon>Sordariomycetes</taxon>
        <taxon>Hypocreomycetidae</taxon>
        <taxon>Microascales</taxon>
        <taxon>Microascaceae</taxon>
        <taxon>Cephalotrichum</taxon>
    </lineage>
</organism>
<name>A0AAE8SRD4_9PEZI</name>
<keyword evidence="1" id="KW-0963">Cytoplasm</keyword>
<dbReference type="Proteomes" id="UP001187682">
    <property type="component" value="Unassembled WGS sequence"/>
</dbReference>
<proteinExistence type="predicted"/>
<protein>
    <submittedName>
        <fullName evidence="3">Related to COP9 signalosome complex subunit 3</fullName>
    </submittedName>
</protein>
<keyword evidence="4" id="KW-1185">Reference proteome</keyword>
<feature type="domain" description="COP9 signalosome complex subunit 3 N-terminal helical repeats" evidence="2">
    <location>
        <begin position="208"/>
        <end position="280"/>
    </location>
</feature>
<dbReference type="GO" id="GO:0006511">
    <property type="term" value="P:ubiquitin-dependent protein catabolic process"/>
    <property type="evidence" value="ECO:0007669"/>
    <property type="project" value="TreeGrafter"/>
</dbReference>
<evidence type="ECO:0000259" key="2">
    <source>
        <dbReference type="Pfam" id="PF22788"/>
    </source>
</evidence>
<dbReference type="InterPro" id="IPR050756">
    <property type="entry name" value="CSN3"/>
</dbReference>
<gene>
    <name evidence="3" type="ORF">DNG_00933</name>
</gene>
<evidence type="ECO:0000256" key="1">
    <source>
        <dbReference type="ARBA" id="ARBA00022490"/>
    </source>
</evidence>
<dbReference type="GO" id="GO:0008180">
    <property type="term" value="C:COP9 signalosome"/>
    <property type="evidence" value="ECO:0007669"/>
    <property type="project" value="TreeGrafter"/>
</dbReference>
<dbReference type="Pfam" id="PF22788">
    <property type="entry name" value="COP9_hel_rpt"/>
    <property type="match status" value="2"/>
</dbReference>
<evidence type="ECO:0000313" key="4">
    <source>
        <dbReference type="Proteomes" id="UP001187682"/>
    </source>
</evidence>